<feature type="chain" id="PRO_5039472280" description="PepSY domain-containing protein" evidence="2">
    <location>
        <begin position="26"/>
        <end position="206"/>
    </location>
</feature>
<feature type="compositionally biased region" description="Acidic residues" evidence="1">
    <location>
        <begin position="45"/>
        <end position="54"/>
    </location>
</feature>
<feature type="domain" description="PepSY" evidence="3">
    <location>
        <begin position="75"/>
        <end position="131"/>
    </location>
</feature>
<evidence type="ECO:0000256" key="1">
    <source>
        <dbReference type="SAM" id="MobiDB-lite"/>
    </source>
</evidence>
<dbReference type="OrthoDB" id="4336385at2"/>
<dbReference type="STRING" id="661399.AQJ67_09530"/>
<comment type="caution">
    <text evidence="4">The sequence shown here is derived from an EMBL/GenBank/DDBJ whole genome shotgun (WGS) entry which is preliminary data.</text>
</comment>
<evidence type="ECO:0000259" key="3">
    <source>
        <dbReference type="Pfam" id="PF03413"/>
    </source>
</evidence>
<name>A0A117RR63_9ACTN</name>
<evidence type="ECO:0000313" key="4">
    <source>
        <dbReference type="EMBL" id="KUO04745.1"/>
    </source>
</evidence>
<evidence type="ECO:0000313" key="5">
    <source>
        <dbReference type="Proteomes" id="UP000053429"/>
    </source>
</evidence>
<feature type="region of interest" description="Disordered" evidence="1">
    <location>
        <begin position="27"/>
        <end position="69"/>
    </location>
</feature>
<sequence>MKRNIVIATVAAAALIGGGTVAAYAVGGDESAPTQRQSNVRVADDDRDDDAQDAAEDKADDRNDDDRTAVTGTRVTAADAITAALAHTPGTAVSADLDDDGSHAWEVNVVKGDGTEHDVRVSADNGKVLGVQRDDDDDNDGREDLAALKGAGVDAGEAARAASAKGTVTDVDLDDDGPAAWNVDTTKGEWKVDLKTGKVTQDQDDD</sequence>
<dbReference type="InterPro" id="IPR025711">
    <property type="entry name" value="PepSY"/>
</dbReference>
<feature type="domain" description="PepSY" evidence="3">
    <location>
        <begin position="157"/>
        <end position="200"/>
    </location>
</feature>
<organism evidence="4 5">
    <name type="scientific">Streptomyces caeruleatus</name>
    <dbReference type="NCBI Taxonomy" id="661399"/>
    <lineage>
        <taxon>Bacteria</taxon>
        <taxon>Bacillati</taxon>
        <taxon>Actinomycetota</taxon>
        <taxon>Actinomycetes</taxon>
        <taxon>Kitasatosporales</taxon>
        <taxon>Streptomycetaceae</taxon>
        <taxon>Streptomyces</taxon>
    </lineage>
</organism>
<protein>
    <recommendedName>
        <fullName evidence="3">PepSY domain-containing protein</fullName>
    </recommendedName>
</protein>
<keyword evidence="5" id="KW-1185">Reference proteome</keyword>
<accession>A0A117RR63</accession>
<feature type="compositionally biased region" description="Basic and acidic residues" evidence="1">
    <location>
        <begin position="55"/>
        <end position="68"/>
    </location>
</feature>
<proteinExistence type="predicted"/>
<dbReference type="Pfam" id="PF03413">
    <property type="entry name" value="PepSY"/>
    <property type="match status" value="2"/>
</dbReference>
<keyword evidence="2" id="KW-0732">Signal</keyword>
<evidence type="ECO:0000256" key="2">
    <source>
        <dbReference type="SAM" id="SignalP"/>
    </source>
</evidence>
<reference evidence="4 5" key="1">
    <citation type="submission" date="2015-10" db="EMBL/GenBank/DDBJ databases">
        <title>Draft genome sequence of Streptomyces caeruleatus NRRL B-24802, type strain for the species Streptomyces caeruleatus.</title>
        <authorList>
            <person name="Ruckert C."/>
            <person name="Winkler A."/>
            <person name="Kalinowski J."/>
            <person name="Kampfer P."/>
            <person name="Glaeser S."/>
        </authorList>
    </citation>
    <scope>NUCLEOTIDE SEQUENCE [LARGE SCALE GENOMIC DNA]</scope>
    <source>
        <strain evidence="4 5">NRRL B-24802</strain>
    </source>
</reference>
<feature type="signal peptide" evidence="2">
    <location>
        <begin position="1"/>
        <end position="25"/>
    </location>
</feature>
<dbReference type="EMBL" id="LMWY01000010">
    <property type="protein sequence ID" value="KUO04745.1"/>
    <property type="molecule type" value="Genomic_DNA"/>
</dbReference>
<dbReference type="Gene3D" id="3.10.450.40">
    <property type="match status" value="1"/>
</dbReference>
<dbReference type="AlphaFoldDB" id="A0A117RR63"/>
<gene>
    <name evidence="4" type="ORF">AQJ67_09530</name>
</gene>
<dbReference type="Proteomes" id="UP000053429">
    <property type="component" value="Unassembled WGS sequence"/>
</dbReference>
<dbReference type="RefSeq" id="WP_062717657.1">
    <property type="nucleotide sequence ID" value="NZ_KQ948926.1"/>
</dbReference>